<proteinExistence type="predicted"/>
<dbReference type="EMBL" id="KN832971">
    <property type="protein sequence ID" value="KIM91579.1"/>
    <property type="molecule type" value="Genomic_DNA"/>
</dbReference>
<dbReference type="HOGENOM" id="CLU_1518446_0_0_1"/>
<keyword evidence="2" id="KW-1185">Reference proteome</keyword>
<protein>
    <submittedName>
        <fullName evidence="1">Uncharacterized protein</fullName>
    </submittedName>
</protein>
<sequence length="177" mass="19488">MAASQHGVSDAKQEAQRLLNKLGVANAVEADKAAAFEMVTAQVKSIDRSQKSVRNLSTNATWTLHKWEKVGYPLGLEEARVKTQKALLVMKLADAEKVLQLVEKQVDNFNLANVNYAIATSAICTPKRPLAHIECEGDENDDEEDNGDSGRMDGDLLSTVEIQRRLECKLVMSPLSH</sequence>
<accession>A0A0C3GIW5</accession>
<evidence type="ECO:0000313" key="2">
    <source>
        <dbReference type="Proteomes" id="UP000054166"/>
    </source>
</evidence>
<reference evidence="1 2" key="1">
    <citation type="submission" date="2014-04" db="EMBL/GenBank/DDBJ databases">
        <authorList>
            <consortium name="DOE Joint Genome Institute"/>
            <person name="Kuo A."/>
            <person name="Tarkka M."/>
            <person name="Buscot F."/>
            <person name="Kohler A."/>
            <person name="Nagy L.G."/>
            <person name="Floudas D."/>
            <person name="Copeland A."/>
            <person name="Barry K.W."/>
            <person name="Cichocki N."/>
            <person name="Veneault-Fourrey C."/>
            <person name="LaButti K."/>
            <person name="Lindquist E.A."/>
            <person name="Lipzen A."/>
            <person name="Lundell T."/>
            <person name="Morin E."/>
            <person name="Murat C."/>
            <person name="Sun H."/>
            <person name="Tunlid A."/>
            <person name="Henrissat B."/>
            <person name="Grigoriev I.V."/>
            <person name="Hibbett D.S."/>
            <person name="Martin F."/>
            <person name="Nordberg H.P."/>
            <person name="Cantor M.N."/>
            <person name="Hua S.X."/>
        </authorList>
    </citation>
    <scope>NUCLEOTIDE SEQUENCE [LARGE SCALE GENOMIC DNA]</scope>
    <source>
        <strain evidence="1 2">F 1598</strain>
    </source>
</reference>
<reference evidence="2" key="2">
    <citation type="submission" date="2015-01" db="EMBL/GenBank/DDBJ databases">
        <title>Evolutionary Origins and Diversification of the Mycorrhizal Mutualists.</title>
        <authorList>
            <consortium name="DOE Joint Genome Institute"/>
            <consortium name="Mycorrhizal Genomics Consortium"/>
            <person name="Kohler A."/>
            <person name="Kuo A."/>
            <person name="Nagy L.G."/>
            <person name="Floudas D."/>
            <person name="Copeland A."/>
            <person name="Barry K.W."/>
            <person name="Cichocki N."/>
            <person name="Veneault-Fourrey C."/>
            <person name="LaButti K."/>
            <person name="Lindquist E.A."/>
            <person name="Lipzen A."/>
            <person name="Lundell T."/>
            <person name="Morin E."/>
            <person name="Murat C."/>
            <person name="Riley R."/>
            <person name="Ohm R."/>
            <person name="Sun H."/>
            <person name="Tunlid A."/>
            <person name="Henrissat B."/>
            <person name="Grigoriev I.V."/>
            <person name="Hibbett D.S."/>
            <person name="Martin F."/>
        </authorList>
    </citation>
    <scope>NUCLEOTIDE SEQUENCE [LARGE SCALE GENOMIC DNA]</scope>
    <source>
        <strain evidence="2">F 1598</strain>
    </source>
</reference>
<dbReference type="InParanoid" id="A0A0C3GIW5"/>
<evidence type="ECO:0000313" key="1">
    <source>
        <dbReference type="EMBL" id="KIM91579.1"/>
    </source>
</evidence>
<organism evidence="1 2">
    <name type="scientific">Piloderma croceum (strain F 1598)</name>
    <dbReference type="NCBI Taxonomy" id="765440"/>
    <lineage>
        <taxon>Eukaryota</taxon>
        <taxon>Fungi</taxon>
        <taxon>Dikarya</taxon>
        <taxon>Basidiomycota</taxon>
        <taxon>Agaricomycotina</taxon>
        <taxon>Agaricomycetes</taxon>
        <taxon>Agaricomycetidae</taxon>
        <taxon>Atheliales</taxon>
        <taxon>Atheliaceae</taxon>
        <taxon>Piloderma</taxon>
    </lineage>
</organism>
<gene>
    <name evidence="1" type="ORF">PILCRDRAFT_732</name>
</gene>
<dbReference type="AlphaFoldDB" id="A0A0C3GIW5"/>
<name>A0A0C3GIW5_PILCF</name>
<dbReference type="Proteomes" id="UP000054166">
    <property type="component" value="Unassembled WGS sequence"/>
</dbReference>